<evidence type="ECO:0000256" key="1">
    <source>
        <dbReference type="ARBA" id="ARBA00022801"/>
    </source>
</evidence>
<dbReference type="EMBL" id="VVZB01000004">
    <property type="protein sequence ID" value="KAA5383315.1"/>
    <property type="molecule type" value="Genomic_DNA"/>
</dbReference>
<evidence type="ECO:0000259" key="3">
    <source>
        <dbReference type="Pfam" id="PF03629"/>
    </source>
</evidence>
<reference evidence="6" key="2">
    <citation type="submission" date="2023-10" db="EMBL/GenBank/DDBJ databases">
        <title>Genome of Potential pathogenic bacteria in Crohn's disease.</title>
        <authorList>
            <person name="Rodriguez-Palacios A."/>
        </authorList>
    </citation>
    <scope>NUCLEOTIDE SEQUENCE</scope>
    <source>
        <strain evidence="6">CavFT-hAR62</strain>
    </source>
</reference>
<dbReference type="InterPro" id="IPR036514">
    <property type="entry name" value="SGNH_hydro_sf"/>
</dbReference>
<evidence type="ECO:0000259" key="4">
    <source>
        <dbReference type="Pfam" id="PF13472"/>
    </source>
</evidence>
<feature type="domain" description="SGNH hydrolase-type esterase" evidence="4">
    <location>
        <begin position="315"/>
        <end position="493"/>
    </location>
</feature>
<reference evidence="5 7" key="1">
    <citation type="journal article" date="2019" name="Nat. Med.">
        <title>A library of human gut bacterial isolates paired with longitudinal multiomics data enables mechanistic microbiome research.</title>
        <authorList>
            <person name="Poyet M."/>
            <person name="Groussin M."/>
            <person name="Gibbons S.M."/>
            <person name="Avila-Pacheco J."/>
            <person name="Jiang X."/>
            <person name="Kearney S.M."/>
            <person name="Perrotta A.R."/>
            <person name="Berdy B."/>
            <person name="Zhao S."/>
            <person name="Lieberman T.D."/>
            <person name="Swanson P.K."/>
            <person name="Smith M."/>
            <person name="Roesemann S."/>
            <person name="Alexander J.E."/>
            <person name="Rich S.A."/>
            <person name="Livny J."/>
            <person name="Vlamakis H."/>
            <person name="Clish C."/>
            <person name="Bullock K."/>
            <person name="Deik A."/>
            <person name="Scott J."/>
            <person name="Pierce K.A."/>
            <person name="Xavier R.J."/>
            <person name="Alm E.J."/>
        </authorList>
    </citation>
    <scope>NUCLEOTIDE SEQUENCE [LARGE SCALE GENOMIC DNA]</scope>
    <source>
        <strain evidence="5 7">BIOML-A5</strain>
    </source>
</reference>
<dbReference type="Proteomes" id="UP001181086">
    <property type="component" value="Unassembled WGS sequence"/>
</dbReference>
<proteinExistence type="predicted"/>
<evidence type="ECO:0000256" key="2">
    <source>
        <dbReference type="SAM" id="SignalP"/>
    </source>
</evidence>
<gene>
    <name evidence="5" type="ORF">F2Y61_10815</name>
    <name evidence="6" type="ORF">RVH45_15070</name>
</gene>
<comment type="caution">
    <text evidence="5">The sequence shown here is derived from an EMBL/GenBank/DDBJ whole genome shotgun (WGS) entry which is preliminary data.</text>
</comment>
<dbReference type="AlphaFoldDB" id="A0A5M5ZU90"/>
<dbReference type="RefSeq" id="WP_149940891.1">
    <property type="nucleotide sequence ID" value="NZ_BAABYF010000001.1"/>
</dbReference>
<sequence length="505" mass="57665">MILMKNLILILILIFAAVSLNTMASNPVHVIITAGQSNTDGRTPNEDLPAYIKALATDTLTYTEGAYRYCQIAQNDGKGEFIPFWPRAKRSGKNNMWAFDAVTYYWLEQLLQEKFYVVKWAVGGTSIAPDYNASKGRFWSAAPEWLAQAKPTSDGGNSLLLSFIQEIDMCIDKTLSRLKDGYQIDAFLWHQGESDYAKSKDYYRNLKTMVAYVRMHLTEKTGKDYSRLPFIFGTVARSNKYFSREVENAMKQLAAEDPNMHLIDMSGAELLNDRLHFTAHSAEYLGQQVYKQLEQIIKGVIVRTDELKGKRLGIIGDSYVKNHKEPVKNTWHYKFAEKHGMEYLNYGKNGSSIAYSSPRWGEAMYVRYKEMPDDLDYVIVVGGHNDGFKLDSIGGIDVFKERLAMLCEGLIEKYPTAKIFFFTRWNCKNFAGSDAEKVVDAMIEVCGNYSIPIFDSARKGGIYANNDHFRKIYFQNSKNNTDTAHLNEKGHERFLKVAESFILQY</sequence>
<dbReference type="CDD" id="cd00229">
    <property type="entry name" value="SGNH_hydrolase"/>
    <property type="match status" value="1"/>
</dbReference>
<keyword evidence="2" id="KW-0732">Signal</keyword>
<accession>A0A5M5ZU90</accession>
<dbReference type="PANTHER" id="PTHR31988">
    <property type="entry name" value="ESTERASE, PUTATIVE (DUF303)-RELATED"/>
    <property type="match status" value="1"/>
</dbReference>
<evidence type="ECO:0000313" key="6">
    <source>
        <dbReference type="EMBL" id="MDU0271182.1"/>
    </source>
</evidence>
<organism evidence="5 7">
    <name type="scientific">Phocaeicola dorei</name>
    <dbReference type="NCBI Taxonomy" id="357276"/>
    <lineage>
        <taxon>Bacteria</taxon>
        <taxon>Pseudomonadati</taxon>
        <taxon>Bacteroidota</taxon>
        <taxon>Bacteroidia</taxon>
        <taxon>Bacteroidales</taxon>
        <taxon>Bacteroidaceae</taxon>
        <taxon>Phocaeicola</taxon>
    </lineage>
</organism>
<keyword evidence="1 5" id="KW-0378">Hydrolase</keyword>
<feature type="signal peptide" evidence="2">
    <location>
        <begin position="1"/>
        <end position="24"/>
    </location>
</feature>
<feature type="chain" id="PRO_5024274278" evidence="2">
    <location>
        <begin position="25"/>
        <end position="505"/>
    </location>
</feature>
<dbReference type="Proteomes" id="UP000347681">
    <property type="component" value="Unassembled WGS sequence"/>
</dbReference>
<dbReference type="PANTHER" id="PTHR31988:SF19">
    <property type="entry name" value="9-O-ACETYL-N-ACETYLNEURAMINIC ACID DEACETYLASE-RELATED"/>
    <property type="match status" value="1"/>
</dbReference>
<evidence type="ECO:0000313" key="5">
    <source>
        <dbReference type="EMBL" id="KAA5383315.1"/>
    </source>
</evidence>
<dbReference type="InterPro" id="IPR005181">
    <property type="entry name" value="SASA"/>
</dbReference>
<dbReference type="InterPro" id="IPR013830">
    <property type="entry name" value="SGNH_hydro"/>
</dbReference>
<dbReference type="Pfam" id="PF13472">
    <property type="entry name" value="Lipase_GDSL_2"/>
    <property type="match status" value="1"/>
</dbReference>
<feature type="domain" description="Sialate O-acetylesterase" evidence="3">
    <location>
        <begin position="28"/>
        <end position="292"/>
    </location>
</feature>
<dbReference type="Gene3D" id="3.40.50.1110">
    <property type="entry name" value="SGNH hydrolase"/>
    <property type="match status" value="2"/>
</dbReference>
<evidence type="ECO:0000313" key="7">
    <source>
        <dbReference type="Proteomes" id="UP000347681"/>
    </source>
</evidence>
<dbReference type="SUPFAM" id="SSF52266">
    <property type="entry name" value="SGNH hydrolase"/>
    <property type="match status" value="2"/>
</dbReference>
<name>A0A5M5ZU90_9BACT</name>
<dbReference type="InterPro" id="IPR052940">
    <property type="entry name" value="Carb_Esterase_6"/>
</dbReference>
<dbReference type="Pfam" id="PF03629">
    <property type="entry name" value="SASA"/>
    <property type="match status" value="1"/>
</dbReference>
<protein>
    <submittedName>
        <fullName evidence="5">SGNH/GDSL hydrolase family protein</fullName>
    </submittedName>
    <submittedName>
        <fullName evidence="6">Sialate O-acetylesterase</fullName>
    </submittedName>
</protein>
<dbReference type="GO" id="GO:0016788">
    <property type="term" value="F:hydrolase activity, acting on ester bonds"/>
    <property type="evidence" value="ECO:0007669"/>
    <property type="project" value="UniProtKB-ARBA"/>
</dbReference>
<dbReference type="EMBL" id="JAWDEV010000010">
    <property type="protein sequence ID" value="MDU0271182.1"/>
    <property type="molecule type" value="Genomic_DNA"/>
</dbReference>